<name>A0A6M3JZ60_9ZZZZ</name>
<evidence type="ECO:0000313" key="2">
    <source>
        <dbReference type="EMBL" id="QJA86537.1"/>
    </source>
</evidence>
<gene>
    <name evidence="1" type="ORF">MM415A02041_0010</name>
    <name evidence="2" type="ORF">MM415B03171_0008</name>
</gene>
<dbReference type="AlphaFoldDB" id="A0A6M3JZ60"/>
<evidence type="ECO:0008006" key="3">
    <source>
        <dbReference type="Google" id="ProtNLM"/>
    </source>
</evidence>
<accession>A0A6M3JZ60</accession>
<dbReference type="EMBL" id="MT142641">
    <property type="protein sequence ID" value="QJA86537.1"/>
    <property type="molecule type" value="Genomic_DNA"/>
</dbReference>
<protein>
    <recommendedName>
        <fullName evidence="3">Head-tail joining protein</fullName>
    </recommendedName>
</protein>
<organism evidence="1">
    <name type="scientific">viral metagenome</name>
    <dbReference type="NCBI Taxonomy" id="1070528"/>
    <lineage>
        <taxon>unclassified sequences</taxon>
        <taxon>metagenomes</taxon>
        <taxon>organismal metagenomes</taxon>
    </lineage>
</organism>
<dbReference type="EMBL" id="MT142092">
    <property type="protein sequence ID" value="QJA74352.1"/>
    <property type="molecule type" value="Genomic_DNA"/>
</dbReference>
<reference evidence="1" key="1">
    <citation type="submission" date="2020-03" db="EMBL/GenBank/DDBJ databases">
        <title>The deep terrestrial virosphere.</title>
        <authorList>
            <person name="Holmfeldt K."/>
            <person name="Nilsson E."/>
            <person name="Simone D."/>
            <person name="Lopez-Fernandez M."/>
            <person name="Wu X."/>
            <person name="de Brujin I."/>
            <person name="Lundin D."/>
            <person name="Andersson A."/>
            <person name="Bertilsson S."/>
            <person name="Dopson M."/>
        </authorList>
    </citation>
    <scope>NUCLEOTIDE SEQUENCE</scope>
    <source>
        <strain evidence="1">MM415A02041</strain>
        <strain evidence="2">MM415B03171</strain>
    </source>
</reference>
<sequence>MMQAYSTVSVTLVRFKGQDKYQEPNPTDTKALKGFVEYKYRTIQKPDGTVVASNASVDLPNHTIISSGYSARVDKTISFRDTITIDGVSHTIVGITQPRDFRQRYTKVFIA</sequence>
<proteinExistence type="predicted"/>
<evidence type="ECO:0000313" key="1">
    <source>
        <dbReference type="EMBL" id="QJA74352.1"/>
    </source>
</evidence>